<feature type="transmembrane region" description="Helical" evidence="2">
    <location>
        <begin position="256"/>
        <end position="279"/>
    </location>
</feature>
<dbReference type="AlphaFoldDB" id="A0A2H0YQR2"/>
<feature type="region of interest" description="Disordered" evidence="1">
    <location>
        <begin position="211"/>
        <end position="232"/>
    </location>
</feature>
<gene>
    <name evidence="3" type="ORF">COT26_01185</name>
</gene>
<evidence type="ECO:0000313" key="4">
    <source>
        <dbReference type="Proteomes" id="UP000236845"/>
    </source>
</evidence>
<name>A0A2H0YQR2_9BACT</name>
<feature type="region of interest" description="Disordered" evidence="1">
    <location>
        <begin position="1"/>
        <end position="26"/>
    </location>
</feature>
<keyword evidence="2" id="KW-0812">Transmembrane</keyword>
<protein>
    <submittedName>
        <fullName evidence="3">Uncharacterized protein</fullName>
    </submittedName>
</protein>
<keyword evidence="2" id="KW-0472">Membrane</keyword>
<sequence length="438" mass="47861">MESQINLLPEKDKQLKRETKPKAPIIEMTEPKDRVFSERVVRTGGVIEFFKKLFGSKSEIKLKTKPKDQPIVTKVLSPKSNVPVGPVTKIEAMASRVAPAPPPTPAKVQLPKLAEHPNIGFFHRFLNKIEGISAKHPAQPIKQTKPAEPQKNILPTKSLKLSWSAPPSVIPAQKVISPESKPVIPPPPAPPPPVKPAVPLPQIPVVKPVVKKEEKSPEAKSQPSKTSKPEPIFGSGLNVNLVPEEYQPKSGPKARVFIDLSILIPIFVIAALSIGLFLYKNNIQQKISLIDNEYNTISTQIASLTTGTLSYAQVLQQKTSDVNRVLNQHIYWDNFFQRLEKYTLPSVTYSNMTVDVGGSVSLSAVGKSFNDVGNQLLIFKQAQDFVTDVTISSATKSASTTAPSDTPPGQQTAQPAPEIVTFSIALKVKPDIFLKTGK</sequence>
<evidence type="ECO:0000256" key="2">
    <source>
        <dbReference type="SAM" id="Phobius"/>
    </source>
</evidence>
<feature type="compositionally biased region" description="Basic and acidic residues" evidence="1">
    <location>
        <begin position="9"/>
        <end position="21"/>
    </location>
</feature>
<evidence type="ECO:0000313" key="3">
    <source>
        <dbReference type="EMBL" id="PIS40841.1"/>
    </source>
</evidence>
<organism evidence="3 4">
    <name type="scientific">Candidatus Kerfeldbacteria bacterium CG08_land_8_20_14_0_20_43_14</name>
    <dbReference type="NCBI Taxonomy" id="2014246"/>
    <lineage>
        <taxon>Bacteria</taxon>
        <taxon>Candidatus Kerfeldiibacteriota</taxon>
    </lineage>
</organism>
<evidence type="ECO:0000256" key="1">
    <source>
        <dbReference type="SAM" id="MobiDB-lite"/>
    </source>
</evidence>
<dbReference type="EMBL" id="PEXW01000023">
    <property type="protein sequence ID" value="PIS40841.1"/>
    <property type="molecule type" value="Genomic_DNA"/>
</dbReference>
<proteinExistence type="predicted"/>
<accession>A0A2H0YQR2</accession>
<keyword evidence="2" id="KW-1133">Transmembrane helix</keyword>
<comment type="caution">
    <text evidence="3">The sequence shown here is derived from an EMBL/GenBank/DDBJ whole genome shotgun (WGS) entry which is preliminary data.</text>
</comment>
<dbReference type="Proteomes" id="UP000236845">
    <property type="component" value="Unassembled WGS sequence"/>
</dbReference>
<reference evidence="4" key="1">
    <citation type="submission" date="2017-09" db="EMBL/GenBank/DDBJ databases">
        <title>Depth-based differentiation of microbial function through sediment-hosted aquifers and enrichment of novel symbionts in the deep terrestrial subsurface.</title>
        <authorList>
            <person name="Probst A.J."/>
            <person name="Ladd B."/>
            <person name="Jarett J.K."/>
            <person name="Geller-Mcgrath D.E."/>
            <person name="Sieber C.M.K."/>
            <person name="Emerson J.B."/>
            <person name="Anantharaman K."/>
            <person name="Thomas B.C."/>
            <person name="Malmstrom R."/>
            <person name="Stieglmeier M."/>
            <person name="Klingl A."/>
            <person name="Woyke T."/>
            <person name="Ryan C.M."/>
            <person name="Banfield J.F."/>
        </authorList>
    </citation>
    <scope>NUCLEOTIDE SEQUENCE [LARGE SCALE GENOMIC DNA]</scope>
</reference>